<evidence type="ECO:0000313" key="1">
    <source>
        <dbReference type="EMBL" id="ADI16588.1"/>
    </source>
</evidence>
<dbReference type="EMBL" id="GU474841">
    <property type="protein sequence ID" value="ADI16588.1"/>
    <property type="molecule type" value="Genomic_DNA"/>
</dbReference>
<protein>
    <submittedName>
        <fullName evidence="1">Uncharacterized protein</fullName>
    </submittedName>
</protein>
<sequence length="56" mass="6344">MAAAHIRRRRHRDCSLITLYCNCIPQPSAVILLRTSYLRATASAPPQHAVYSLRHS</sequence>
<organism evidence="1">
    <name type="scientific">uncultured gamma proteobacterium HF0010_01E20</name>
    <dbReference type="NCBI Taxonomy" id="710977"/>
    <lineage>
        <taxon>Bacteria</taxon>
        <taxon>Pseudomonadati</taxon>
        <taxon>Pseudomonadota</taxon>
        <taxon>Gammaproteobacteria</taxon>
        <taxon>environmental samples</taxon>
    </lineage>
</organism>
<reference evidence="1" key="1">
    <citation type="journal article" date="2011" name="Environ. Microbiol.">
        <title>Time-series analyses of Monterey Bay coastal microbial picoplankton using a 'genome proxy' microarray.</title>
        <authorList>
            <person name="Rich V.I."/>
            <person name="Pham V.D."/>
            <person name="Eppley J."/>
            <person name="Shi Y."/>
            <person name="DeLong E.F."/>
        </authorList>
    </citation>
    <scope>NUCLEOTIDE SEQUENCE</scope>
</reference>
<dbReference type="AlphaFoldDB" id="E0XQ97"/>
<accession>E0XQ97</accession>
<name>E0XQ97_9GAMM</name>
<proteinExistence type="predicted"/>